<keyword evidence="2 4" id="KW-0238">DNA-binding</keyword>
<dbReference type="AlphaFoldDB" id="A0A8A4ZJD3"/>
<evidence type="ECO:0000313" key="7">
    <source>
        <dbReference type="Proteomes" id="UP000663937"/>
    </source>
</evidence>
<dbReference type="InterPro" id="IPR001647">
    <property type="entry name" value="HTH_TetR"/>
</dbReference>
<keyword evidence="1" id="KW-0805">Transcription regulation</keyword>
<dbReference type="InterPro" id="IPR025996">
    <property type="entry name" value="MT1864/Rv1816-like_C"/>
</dbReference>
<dbReference type="EMBL" id="CP071868">
    <property type="protein sequence ID" value="QTE31079.1"/>
    <property type="molecule type" value="Genomic_DNA"/>
</dbReference>
<reference evidence="6" key="1">
    <citation type="submission" date="2021-03" db="EMBL/GenBank/DDBJ databases">
        <title>Pengzhenrongella sicca gen. nov., sp. nov., a new member of suborder Micrococcineae isolated from High-Arctic tundra soil.</title>
        <authorList>
            <person name="Peng F."/>
        </authorList>
    </citation>
    <scope>NUCLEOTIDE SEQUENCE</scope>
    <source>
        <strain evidence="6">LRZ-2</strain>
    </source>
</reference>
<dbReference type="RefSeq" id="WP_227425457.1">
    <property type="nucleotide sequence ID" value="NZ_CP071868.1"/>
</dbReference>
<keyword evidence="3" id="KW-0804">Transcription</keyword>
<dbReference type="PROSITE" id="PS50977">
    <property type="entry name" value="HTH_TETR_2"/>
    <property type="match status" value="1"/>
</dbReference>
<dbReference type="GO" id="GO:0000976">
    <property type="term" value="F:transcription cis-regulatory region binding"/>
    <property type="evidence" value="ECO:0007669"/>
    <property type="project" value="TreeGrafter"/>
</dbReference>
<evidence type="ECO:0000256" key="4">
    <source>
        <dbReference type="PROSITE-ProRule" id="PRU00335"/>
    </source>
</evidence>
<accession>A0A8A4ZJD3</accession>
<evidence type="ECO:0000256" key="3">
    <source>
        <dbReference type="ARBA" id="ARBA00023163"/>
    </source>
</evidence>
<keyword evidence="7" id="KW-1185">Reference proteome</keyword>
<dbReference type="Proteomes" id="UP000663937">
    <property type="component" value="Chromosome"/>
</dbReference>
<dbReference type="SUPFAM" id="SSF46689">
    <property type="entry name" value="Homeodomain-like"/>
    <property type="match status" value="1"/>
</dbReference>
<name>A0A8A4ZJD3_9MICO</name>
<evidence type="ECO:0000313" key="6">
    <source>
        <dbReference type="EMBL" id="QTE31079.1"/>
    </source>
</evidence>
<dbReference type="Gene3D" id="1.10.357.10">
    <property type="entry name" value="Tetracycline Repressor, domain 2"/>
    <property type="match status" value="1"/>
</dbReference>
<feature type="DNA-binding region" description="H-T-H motif" evidence="4">
    <location>
        <begin position="28"/>
        <end position="47"/>
    </location>
</feature>
<dbReference type="SUPFAM" id="SSF48498">
    <property type="entry name" value="Tetracyclin repressor-like, C-terminal domain"/>
    <property type="match status" value="1"/>
</dbReference>
<gene>
    <name evidence="6" type="ORF">J4E96_09230</name>
</gene>
<sequence length="200" mass="21305">MARVGLTPARVIAAAAELADTDGFENVSMSAVARHFGVKDASLYTHVRSLQELRSAVAVLSLAELADQVGAALAGRAGRDALVAFANAYRSYALDHPGRYASTQMTLEPAVAEQSAAGRHAAMTRAILRGYALSEPDETDAVRLLHATFHGYVLLERGGGFSRGTRSSSASWERALNVLHFTLSHWPPAGIPSLPRKDPL</sequence>
<dbReference type="InterPro" id="IPR009057">
    <property type="entry name" value="Homeodomain-like_sf"/>
</dbReference>
<organism evidence="6 7">
    <name type="scientific">Pengzhenrongella sicca</name>
    <dbReference type="NCBI Taxonomy" id="2819238"/>
    <lineage>
        <taxon>Bacteria</taxon>
        <taxon>Bacillati</taxon>
        <taxon>Actinomycetota</taxon>
        <taxon>Actinomycetes</taxon>
        <taxon>Micrococcales</taxon>
        <taxon>Pengzhenrongella</taxon>
    </lineage>
</organism>
<dbReference type="KEGG" id="psic:J4E96_09230"/>
<protein>
    <submittedName>
        <fullName evidence="6">TetR/AcrR family transcriptional regulator</fullName>
    </submittedName>
</protein>
<dbReference type="InterPro" id="IPR036271">
    <property type="entry name" value="Tet_transcr_reg_TetR-rel_C_sf"/>
</dbReference>
<evidence type="ECO:0000259" key="5">
    <source>
        <dbReference type="PROSITE" id="PS50977"/>
    </source>
</evidence>
<dbReference type="GO" id="GO:0003700">
    <property type="term" value="F:DNA-binding transcription factor activity"/>
    <property type="evidence" value="ECO:0007669"/>
    <property type="project" value="TreeGrafter"/>
</dbReference>
<feature type="domain" description="HTH tetR-type" evidence="5">
    <location>
        <begin position="5"/>
        <end position="65"/>
    </location>
</feature>
<evidence type="ECO:0000256" key="1">
    <source>
        <dbReference type="ARBA" id="ARBA00023015"/>
    </source>
</evidence>
<evidence type="ECO:0000256" key="2">
    <source>
        <dbReference type="ARBA" id="ARBA00023125"/>
    </source>
</evidence>
<dbReference type="InterPro" id="IPR050109">
    <property type="entry name" value="HTH-type_TetR-like_transc_reg"/>
</dbReference>
<proteinExistence type="predicted"/>
<dbReference type="PANTHER" id="PTHR30055">
    <property type="entry name" value="HTH-TYPE TRANSCRIPTIONAL REGULATOR RUTR"/>
    <property type="match status" value="1"/>
</dbReference>
<dbReference type="Pfam" id="PF00440">
    <property type="entry name" value="TetR_N"/>
    <property type="match status" value="1"/>
</dbReference>
<dbReference type="Pfam" id="PF13305">
    <property type="entry name" value="TetR_C_33"/>
    <property type="match status" value="1"/>
</dbReference>
<dbReference type="PANTHER" id="PTHR30055:SF151">
    <property type="entry name" value="TRANSCRIPTIONAL REGULATORY PROTEIN"/>
    <property type="match status" value="1"/>
</dbReference>
<dbReference type="Gene3D" id="1.10.10.60">
    <property type="entry name" value="Homeodomain-like"/>
    <property type="match status" value="1"/>
</dbReference>